<dbReference type="Proteomes" id="UP000650833">
    <property type="component" value="Unassembled WGS sequence"/>
</dbReference>
<name>A0A8H7R4B6_9FUNG</name>
<dbReference type="OrthoDB" id="331263at2759"/>
<dbReference type="InterPro" id="IPR007245">
    <property type="entry name" value="PIG-T"/>
</dbReference>
<keyword evidence="7" id="KW-1185">Reference proteome</keyword>
<reference evidence="6" key="1">
    <citation type="submission" date="2020-12" db="EMBL/GenBank/DDBJ databases">
        <title>Metabolic potential, ecology and presence of endohyphal bacteria is reflected in genomic diversity of Mucoromycotina.</title>
        <authorList>
            <person name="Muszewska A."/>
            <person name="Okrasinska A."/>
            <person name="Steczkiewicz K."/>
            <person name="Drgas O."/>
            <person name="Orlowska M."/>
            <person name="Perlinska-Lenart U."/>
            <person name="Aleksandrzak-Piekarczyk T."/>
            <person name="Szatraj K."/>
            <person name="Zielenkiewicz U."/>
            <person name="Pilsyk S."/>
            <person name="Malc E."/>
            <person name="Mieczkowski P."/>
            <person name="Kruszewska J.S."/>
            <person name="Biernat P."/>
            <person name="Pawlowska J."/>
        </authorList>
    </citation>
    <scope>NUCLEOTIDE SEQUENCE</scope>
    <source>
        <strain evidence="6">CBS 226.32</strain>
    </source>
</reference>
<evidence type="ECO:0000313" key="6">
    <source>
        <dbReference type="EMBL" id="KAG2203053.1"/>
    </source>
</evidence>
<evidence type="ECO:0000256" key="3">
    <source>
        <dbReference type="ARBA" id="ARBA00023128"/>
    </source>
</evidence>
<dbReference type="InterPro" id="IPR005467">
    <property type="entry name" value="His_kinase_dom"/>
</dbReference>
<dbReference type="SUPFAM" id="SSF69012">
    <property type="entry name" value="alpha-ketoacid dehydrogenase kinase, N-terminal domain"/>
    <property type="match status" value="1"/>
</dbReference>
<evidence type="ECO:0000256" key="1">
    <source>
        <dbReference type="ARBA" id="ARBA00004173"/>
    </source>
</evidence>
<dbReference type="GO" id="GO:0005739">
    <property type="term" value="C:mitochondrion"/>
    <property type="evidence" value="ECO:0007669"/>
    <property type="project" value="UniProtKB-SubCell"/>
</dbReference>
<comment type="subcellular location">
    <subcellularLocation>
        <location evidence="1">Mitochondrion</location>
    </subcellularLocation>
</comment>
<dbReference type="PANTHER" id="PTHR12959:SF11">
    <property type="entry name" value="GPI TRANSAMIDASE COMPONENT PIG-T"/>
    <property type="match status" value="1"/>
</dbReference>
<comment type="similarity">
    <text evidence="2">Belongs to the PDK/BCKDK protein kinase family.</text>
</comment>
<dbReference type="Gene3D" id="1.20.140.20">
    <property type="entry name" value="Alpha-ketoacid/pyruvate dehydrogenase kinase, N-terminal domain"/>
    <property type="match status" value="1"/>
</dbReference>
<dbReference type="Pfam" id="PF10436">
    <property type="entry name" value="BCDHK_Adom3"/>
    <property type="match status" value="1"/>
</dbReference>
<dbReference type="SUPFAM" id="SSF55874">
    <property type="entry name" value="ATPase domain of HSP90 chaperone/DNA topoisomerase II/histidine kinase"/>
    <property type="match status" value="1"/>
</dbReference>
<feature type="domain" description="Histidine kinase" evidence="5">
    <location>
        <begin position="762"/>
        <end position="890"/>
    </location>
</feature>
<dbReference type="GO" id="GO:0042765">
    <property type="term" value="C:GPI-anchor transamidase complex"/>
    <property type="evidence" value="ECO:0007669"/>
    <property type="project" value="InterPro"/>
</dbReference>
<organism evidence="6 7">
    <name type="scientific">Mucor plumbeus</name>
    <dbReference type="NCBI Taxonomy" id="97098"/>
    <lineage>
        <taxon>Eukaryota</taxon>
        <taxon>Fungi</taxon>
        <taxon>Fungi incertae sedis</taxon>
        <taxon>Mucoromycota</taxon>
        <taxon>Mucoromycotina</taxon>
        <taxon>Mucoromycetes</taxon>
        <taxon>Mucorales</taxon>
        <taxon>Mucorineae</taxon>
        <taxon>Mucoraceae</taxon>
        <taxon>Mucor</taxon>
    </lineage>
</organism>
<dbReference type="Gene3D" id="3.30.565.10">
    <property type="entry name" value="Histidine kinase-like ATPase, C-terminal domain"/>
    <property type="match status" value="1"/>
</dbReference>
<dbReference type="EMBL" id="JAEPRC010000242">
    <property type="protein sequence ID" value="KAG2203053.1"/>
    <property type="molecule type" value="Genomic_DNA"/>
</dbReference>
<dbReference type="SMART" id="SM00387">
    <property type="entry name" value="HATPase_c"/>
    <property type="match status" value="1"/>
</dbReference>
<evidence type="ECO:0000313" key="7">
    <source>
        <dbReference type="Proteomes" id="UP000650833"/>
    </source>
</evidence>
<keyword evidence="3" id="KW-0496">Mitochondrion</keyword>
<dbReference type="PROSITE" id="PS50109">
    <property type="entry name" value="HIS_KIN"/>
    <property type="match status" value="1"/>
</dbReference>
<evidence type="ECO:0000259" key="5">
    <source>
        <dbReference type="PROSITE" id="PS50109"/>
    </source>
</evidence>
<sequence length="930" mass="106461">MRPILFYSICLSVLAIKQSYCQLSDRAYEEYNEDLTLRDLPDGKLLGHFEFTTRVRANTKPNASFLDYGLYPKAIGEVLQSYNVREMHLSFTQGRWNYEEWGYPPTLSAGTGVELWAWMKDSENVDKHWKALTNTLSGLFCASLNFIDETITTEPRLSFRTRGDEDVAGQQLRYGSLPHENVCTENLTPWIKLLPCKAKSGISVLLNPHRIYNSNFHSMAIHAESVCIDDECTQRELELTQTVTSVMDPVRDTSRRDWSLESVFDRQLKNACPIAKESKILIDLENAGDSYELKPAPINQENKVAIYHLSKHLQQEPLDIRMSWQQNSFLYPLEPIQPMIYAERYFTGYGQERGGLKITIHNRNKISAMPVIYYDSIPWYLKLYLHTLKVDIINDDSLNSTDIIQQMYYQPAIDRGRPTTLECELLLPADSVITLSMDFEKVFLKYTEHRPDANRGFDVGSAVITAWIPEEHGLVLSGEPQRIYTDTLLVSLPTPDFSVSLRQMVMFGQKPSQGTLFKASQFLHEELPIRLAHRVKELEELPRNLSKMPSIIKVKNWYAKSFQDLVQLQPPQISNAMREQLISKSAESHLPHSVPNPSLARIIKPTYNSLHPSVPIGHRYYNNIDQIDCSPEIVEYNNAFVKTIEQVKRRHDPVVTTIAQGILEYKEHLNSPIIDTEVQRFLDRFYMSRIGIRMLIGQHVALYRGPSRKDYVGVICTKTKLRDVALDAIANAKFICEEHYGLFRAPEVHMFCPGDIEMMYVPSHLNHMLFELLKNSLRAVVERYGMDYEDEYPPIKLVIAHGKEDITIKISDEGGGIPRSGIPLVWTYMYTTAQAQELEPGLTDFKAPMAGFGYGLPISRLYARYFGGDLKLISMEGYGTDVYLHLNRLSNSDEPLIYVNEQDFDGSISIPPPYLSFEPQEDQVIEAVSA</sequence>
<protein>
    <recommendedName>
        <fullName evidence="5">Histidine kinase domain-containing protein</fullName>
    </recommendedName>
</protein>
<feature type="chain" id="PRO_5034440247" description="Histidine kinase domain-containing protein" evidence="4">
    <location>
        <begin position="22"/>
        <end position="930"/>
    </location>
</feature>
<dbReference type="InterPro" id="IPR036784">
    <property type="entry name" value="AK/P_DHK_N_sf"/>
</dbReference>
<dbReference type="Pfam" id="PF02518">
    <property type="entry name" value="HATPase_c"/>
    <property type="match status" value="1"/>
</dbReference>
<dbReference type="Pfam" id="PF04113">
    <property type="entry name" value="Gpi16"/>
    <property type="match status" value="1"/>
</dbReference>
<dbReference type="InterPro" id="IPR036890">
    <property type="entry name" value="HATPase_C_sf"/>
</dbReference>
<dbReference type="InterPro" id="IPR018955">
    <property type="entry name" value="BCDHK/PDK_N"/>
</dbReference>
<dbReference type="InterPro" id="IPR003594">
    <property type="entry name" value="HATPase_dom"/>
</dbReference>
<dbReference type="PANTHER" id="PTHR12959">
    <property type="entry name" value="GPI TRANSAMIDASE COMPONENT PIG-T-RELATED"/>
    <property type="match status" value="1"/>
</dbReference>
<proteinExistence type="inferred from homology"/>
<dbReference type="AlphaFoldDB" id="A0A8H7R4B6"/>
<dbReference type="CDD" id="cd16929">
    <property type="entry name" value="HATPase_PDK-like"/>
    <property type="match status" value="1"/>
</dbReference>
<accession>A0A8H7R4B6</accession>
<comment type="caution">
    <text evidence="6">The sequence shown here is derived from an EMBL/GenBank/DDBJ whole genome shotgun (WGS) entry which is preliminary data.</text>
</comment>
<gene>
    <name evidence="6" type="ORF">INT46_001560</name>
</gene>
<feature type="signal peptide" evidence="4">
    <location>
        <begin position="1"/>
        <end position="21"/>
    </location>
</feature>
<keyword evidence="4" id="KW-0732">Signal</keyword>
<evidence type="ECO:0000256" key="4">
    <source>
        <dbReference type="SAM" id="SignalP"/>
    </source>
</evidence>
<evidence type="ECO:0000256" key="2">
    <source>
        <dbReference type="ARBA" id="ARBA00006155"/>
    </source>
</evidence>
<dbReference type="GO" id="GO:0016255">
    <property type="term" value="P:attachment of GPI anchor to protein"/>
    <property type="evidence" value="ECO:0007669"/>
    <property type="project" value="InterPro"/>
</dbReference>